<gene>
    <name evidence="1" type="ORF">C8259_09100</name>
</gene>
<evidence type="ECO:0000313" key="1">
    <source>
        <dbReference type="EMBL" id="PSR63995.1"/>
    </source>
</evidence>
<dbReference type="RefSeq" id="WP_063030231.1">
    <property type="nucleotide sequence ID" value="NZ_PYHS01000004.1"/>
</dbReference>
<organism evidence="1 2">
    <name type="scientific">Nocardia nova</name>
    <dbReference type="NCBI Taxonomy" id="37330"/>
    <lineage>
        <taxon>Bacteria</taxon>
        <taxon>Bacillati</taxon>
        <taxon>Actinomycetota</taxon>
        <taxon>Actinomycetes</taxon>
        <taxon>Mycobacteriales</taxon>
        <taxon>Nocardiaceae</taxon>
        <taxon>Nocardia</taxon>
    </lineage>
</organism>
<proteinExistence type="predicted"/>
<accession>A0A2T2Z8B5</accession>
<sequence>MTKPPLFAIEDVQEYSGETYTDAAEITQVTRFIARASAQMRSSVAGIDERLVDGRLDPETVKGIGAAMVLRALDTLRRGIRVTRTEYPEVSESYSDGGDAAASLVYLTAGELDELTDTPDTGESFTIRTGRY</sequence>
<dbReference type="AlphaFoldDB" id="A0A2T2Z8B5"/>
<reference evidence="1 2" key="1">
    <citation type="submission" date="2018-02" db="EMBL/GenBank/DDBJ databases">
        <title>8 Nocardia nova and 1 Nocardia cyriacigeorgica strain used for evolution to TMP-SMX.</title>
        <authorList>
            <person name="Mehta H."/>
            <person name="Weng J."/>
            <person name="Shamoo Y."/>
        </authorList>
    </citation>
    <scope>NUCLEOTIDE SEQUENCE [LARGE SCALE GENOMIC DNA]</scope>
    <source>
        <strain evidence="1 2">ATCC 33727</strain>
    </source>
</reference>
<dbReference type="Proteomes" id="UP000241647">
    <property type="component" value="Unassembled WGS sequence"/>
</dbReference>
<dbReference type="EMBL" id="PYHS01000004">
    <property type="protein sequence ID" value="PSR63995.1"/>
    <property type="molecule type" value="Genomic_DNA"/>
</dbReference>
<protein>
    <submittedName>
        <fullName evidence="1">Uncharacterized protein</fullName>
    </submittedName>
</protein>
<evidence type="ECO:0000313" key="2">
    <source>
        <dbReference type="Proteomes" id="UP000241647"/>
    </source>
</evidence>
<name>A0A2T2Z8B5_9NOCA</name>
<comment type="caution">
    <text evidence="1">The sequence shown here is derived from an EMBL/GenBank/DDBJ whole genome shotgun (WGS) entry which is preliminary data.</text>
</comment>